<dbReference type="HOGENOM" id="CLU_1001358_0_0_1"/>
<protein>
    <submittedName>
        <fullName evidence="2">Uncharacterized protein</fullName>
    </submittedName>
</protein>
<feature type="region of interest" description="Disordered" evidence="1">
    <location>
        <begin position="231"/>
        <end position="278"/>
    </location>
</feature>
<proteinExistence type="predicted"/>
<evidence type="ECO:0000256" key="1">
    <source>
        <dbReference type="SAM" id="MobiDB-lite"/>
    </source>
</evidence>
<dbReference type="InterPro" id="IPR028018">
    <property type="entry name" value="DUF4646"/>
</dbReference>
<organism evidence="2 3">
    <name type="scientific">Hebeloma cylindrosporum</name>
    <dbReference type="NCBI Taxonomy" id="76867"/>
    <lineage>
        <taxon>Eukaryota</taxon>
        <taxon>Fungi</taxon>
        <taxon>Dikarya</taxon>
        <taxon>Basidiomycota</taxon>
        <taxon>Agaricomycotina</taxon>
        <taxon>Agaricomycetes</taxon>
        <taxon>Agaricomycetidae</taxon>
        <taxon>Agaricales</taxon>
        <taxon>Agaricineae</taxon>
        <taxon>Hymenogastraceae</taxon>
        <taxon>Hebeloma</taxon>
    </lineage>
</organism>
<gene>
    <name evidence="2" type="ORF">M413DRAFT_444696</name>
</gene>
<dbReference type="AlphaFoldDB" id="A0A0C2YMM6"/>
<dbReference type="OrthoDB" id="5314275at2759"/>
<reference evidence="3" key="2">
    <citation type="submission" date="2015-01" db="EMBL/GenBank/DDBJ databases">
        <title>Evolutionary Origins and Diversification of the Mycorrhizal Mutualists.</title>
        <authorList>
            <consortium name="DOE Joint Genome Institute"/>
            <consortium name="Mycorrhizal Genomics Consortium"/>
            <person name="Kohler A."/>
            <person name="Kuo A."/>
            <person name="Nagy L.G."/>
            <person name="Floudas D."/>
            <person name="Copeland A."/>
            <person name="Barry K.W."/>
            <person name="Cichocki N."/>
            <person name="Veneault-Fourrey C."/>
            <person name="LaButti K."/>
            <person name="Lindquist E.A."/>
            <person name="Lipzen A."/>
            <person name="Lundell T."/>
            <person name="Morin E."/>
            <person name="Murat C."/>
            <person name="Riley R."/>
            <person name="Ohm R."/>
            <person name="Sun H."/>
            <person name="Tunlid A."/>
            <person name="Henrissat B."/>
            <person name="Grigoriev I.V."/>
            <person name="Hibbett D.S."/>
            <person name="Martin F."/>
        </authorList>
    </citation>
    <scope>NUCLEOTIDE SEQUENCE [LARGE SCALE GENOMIC DNA]</scope>
    <source>
        <strain evidence="3">h7</strain>
    </source>
</reference>
<dbReference type="Pfam" id="PF15496">
    <property type="entry name" value="DUF4646"/>
    <property type="match status" value="1"/>
</dbReference>
<feature type="compositionally biased region" description="Low complexity" evidence="1">
    <location>
        <begin position="57"/>
        <end position="75"/>
    </location>
</feature>
<dbReference type="Proteomes" id="UP000053424">
    <property type="component" value="Unassembled WGS sequence"/>
</dbReference>
<evidence type="ECO:0000313" key="3">
    <source>
        <dbReference type="Proteomes" id="UP000053424"/>
    </source>
</evidence>
<feature type="region of interest" description="Disordered" evidence="1">
    <location>
        <begin position="1"/>
        <end position="102"/>
    </location>
</feature>
<name>A0A0C2YMM6_HEBCY</name>
<feature type="compositionally biased region" description="Pro residues" evidence="1">
    <location>
        <begin position="234"/>
        <end position="245"/>
    </location>
</feature>
<keyword evidence="3" id="KW-1185">Reference proteome</keyword>
<accession>A0A0C2YMM6</accession>
<sequence>MIVTENGEIPSSKSDDALESATVPDSGPTAPPSYVARNTYVPVNDKTPAFGDESGHPASSSASPSSFYASAPLSAIAGPSNSGRSQQDSDVASSPFSRVPPRELSYGSFQPMYLLCQGKTLDKGFPRAPPPSSMQPHPFNTHDIAEGDWLSFIEEVYSATTLTEKDVRRSYLPIISIIPIISPLSAAGVQKIMKNRKVHKVAKLIDTWNHHFFEPRKMRVVLMKGENKLSGLTPEPPLAPPPPPANLSEARTLVKNPDSEPGSSKKNDENYRLFVVSL</sequence>
<evidence type="ECO:0000313" key="2">
    <source>
        <dbReference type="EMBL" id="KIM42262.1"/>
    </source>
</evidence>
<dbReference type="EMBL" id="KN831778">
    <property type="protein sequence ID" value="KIM42262.1"/>
    <property type="molecule type" value="Genomic_DNA"/>
</dbReference>
<feature type="compositionally biased region" description="Polar residues" evidence="1">
    <location>
        <begin position="79"/>
        <end position="96"/>
    </location>
</feature>
<reference evidence="2 3" key="1">
    <citation type="submission" date="2014-04" db="EMBL/GenBank/DDBJ databases">
        <authorList>
            <consortium name="DOE Joint Genome Institute"/>
            <person name="Kuo A."/>
            <person name="Gay G."/>
            <person name="Dore J."/>
            <person name="Kohler A."/>
            <person name="Nagy L.G."/>
            <person name="Floudas D."/>
            <person name="Copeland A."/>
            <person name="Barry K.W."/>
            <person name="Cichocki N."/>
            <person name="Veneault-Fourrey C."/>
            <person name="LaButti K."/>
            <person name="Lindquist E.A."/>
            <person name="Lipzen A."/>
            <person name="Lundell T."/>
            <person name="Morin E."/>
            <person name="Murat C."/>
            <person name="Sun H."/>
            <person name="Tunlid A."/>
            <person name="Henrissat B."/>
            <person name="Grigoriev I.V."/>
            <person name="Hibbett D.S."/>
            <person name="Martin F."/>
            <person name="Nordberg H.P."/>
            <person name="Cantor M.N."/>
            <person name="Hua S.X."/>
        </authorList>
    </citation>
    <scope>NUCLEOTIDE SEQUENCE [LARGE SCALE GENOMIC DNA]</scope>
    <source>
        <strain evidence="3">h7</strain>
    </source>
</reference>